<evidence type="ECO:0000313" key="2">
    <source>
        <dbReference type="Proteomes" id="UP000694050"/>
    </source>
</evidence>
<evidence type="ECO:0000313" key="1">
    <source>
        <dbReference type="EMBL" id="KAG7403723.1"/>
    </source>
</evidence>
<reference evidence="1" key="1">
    <citation type="submission" date="2021-04" db="EMBL/GenBank/DDBJ databases">
        <title>First draft genome resource for Brassicaceae pathogens Fusarium oxysporum f. sp. raphani and Fusarium oxysporum f. sp. rapae.</title>
        <authorList>
            <person name="Asai S."/>
        </authorList>
    </citation>
    <scope>NUCLEOTIDE SEQUENCE</scope>
    <source>
        <strain evidence="1">Tf1208</strain>
    </source>
</reference>
<name>A0A8J5NIM9_FUSOX</name>
<dbReference type="AlphaFoldDB" id="A0A8J5NIM9"/>
<organism evidence="1 2">
    <name type="scientific">Fusarium oxysporum f. sp. rapae</name>
    <dbReference type="NCBI Taxonomy" id="485398"/>
    <lineage>
        <taxon>Eukaryota</taxon>
        <taxon>Fungi</taxon>
        <taxon>Dikarya</taxon>
        <taxon>Ascomycota</taxon>
        <taxon>Pezizomycotina</taxon>
        <taxon>Sordariomycetes</taxon>
        <taxon>Hypocreomycetidae</taxon>
        <taxon>Hypocreales</taxon>
        <taxon>Nectriaceae</taxon>
        <taxon>Fusarium</taxon>
        <taxon>Fusarium oxysporum species complex</taxon>
    </lineage>
</organism>
<protein>
    <submittedName>
        <fullName evidence="1">Vegetative incompatibility protein HET-E-1</fullName>
    </submittedName>
</protein>
<dbReference type="Proteomes" id="UP000694050">
    <property type="component" value="Unassembled WGS sequence"/>
</dbReference>
<gene>
    <name evidence="1" type="ORF">Forpe1208_v016213</name>
</gene>
<proteinExistence type="predicted"/>
<dbReference type="EMBL" id="JAELUQ010000014">
    <property type="protein sequence ID" value="KAG7403723.1"/>
    <property type="molecule type" value="Genomic_DNA"/>
</dbReference>
<comment type="caution">
    <text evidence="1">The sequence shown here is derived from an EMBL/GenBank/DDBJ whole genome shotgun (WGS) entry which is preliminary data.</text>
</comment>
<accession>A0A8J5NIM9</accession>
<dbReference type="PANTHER" id="PTHR10039">
    <property type="entry name" value="AMELOGENIN"/>
    <property type="match status" value="1"/>
</dbReference>
<dbReference type="PANTHER" id="PTHR10039:SF14">
    <property type="entry name" value="NACHT DOMAIN-CONTAINING PROTEIN"/>
    <property type="match status" value="1"/>
</dbReference>
<dbReference type="PROSITE" id="PS51257">
    <property type="entry name" value="PROKAR_LIPOPROTEIN"/>
    <property type="match status" value="1"/>
</dbReference>
<sequence length="369" mass="41407">MTKAIGSLASIISACSNSDKDVGWFKLAVTSHSNQHIEEVFSNLPAYHRIRLADHVEPMKEDVEKFIRARCVQVLNAMDCDADMRRDMEEELIERFDNTFLWVVMVLEQVKVNPNPWLKSFVPTQRSTPDKLCGLYNSTFERSEVPDELLRVLSIIAASQRPLALDEIDVAVAVQPDDSFARIRDFKTVSISHRTAIKFLLRSADAPRSPIGSGMYQHEGCLGVAEVNQCLAEICVVYLTLDGAVSDVSLSDRRAHVGDEGFDNEDYPNVEENSGQTCRKSGRSASLFDYTAKYWGTHYRLSHAFSSGSTGSCGNHIIFSKAIALCDTSTCTFHDWFQLYWNTISQDPQYPDNLTPLMIASHFGLLDLM</sequence>